<gene>
    <name evidence="1" type="ORF">BLTE_15450</name>
</gene>
<dbReference type="OrthoDB" id="5571267at2"/>
<accession>A0A348FZX7</accession>
<dbReference type="RefSeq" id="WP_126399049.1">
    <property type="nucleotide sequence ID" value="NZ_AP018907.1"/>
</dbReference>
<evidence type="ECO:0008006" key="3">
    <source>
        <dbReference type="Google" id="ProtNLM"/>
    </source>
</evidence>
<organism evidence="1 2">
    <name type="scientific">Blastochloris tepida</name>
    <dbReference type="NCBI Taxonomy" id="2233851"/>
    <lineage>
        <taxon>Bacteria</taxon>
        <taxon>Pseudomonadati</taxon>
        <taxon>Pseudomonadota</taxon>
        <taxon>Alphaproteobacteria</taxon>
        <taxon>Hyphomicrobiales</taxon>
        <taxon>Blastochloridaceae</taxon>
        <taxon>Blastochloris</taxon>
    </lineage>
</organism>
<reference evidence="1 2" key="1">
    <citation type="submission" date="2018-08" db="EMBL/GenBank/DDBJ databases">
        <title>Complete genome sequencing of Blastochloris tepida GI.</title>
        <authorList>
            <person name="Tsukatani Y."/>
            <person name="Mori H."/>
        </authorList>
    </citation>
    <scope>NUCLEOTIDE SEQUENCE [LARGE SCALE GENOMIC DNA]</scope>
    <source>
        <strain evidence="1 2">GI</strain>
    </source>
</reference>
<evidence type="ECO:0000313" key="1">
    <source>
        <dbReference type="EMBL" id="BBF92860.1"/>
    </source>
</evidence>
<keyword evidence="2" id="KW-1185">Reference proteome</keyword>
<dbReference type="KEGG" id="blag:BLTE_15450"/>
<name>A0A348FZX7_9HYPH</name>
<dbReference type="EMBL" id="AP018907">
    <property type="protein sequence ID" value="BBF92860.1"/>
    <property type="molecule type" value="Genomic_DNA"/>
</dbReference>
<proteinExistence type="predicted"/>
<dbReference type="AlphaFoldDB" id="A0A348FZX7"/>
<dbReference type="Proteomes" id="UP000266934">
    <property type="component" value="Chromosome"/>
</dbReference>
<sequence>MARSQLVPITEDLLPDVCRFLHAEMNSEIPPEQWLDWLRYPWLENPPDYGFALIQPDEGVVGVMVAFYSEQTINGVTERFCNLAHYCATPKYRPESIRMLRALLARKDMTLTAFSSTRRSVAIGKATGFRTLDDRVYIIPNVDLNPARKRLQVITDRDEIAARVDDRNRQIIRDHGPSPILKYTLITDGSDWCLSVHKVEARKGVRFSVVLYPSDRTLFRQWLGAFLAAYRATDGTWLTLCQPRFLPTRPFLAIPVAEPRPHICRPKRIDPERGDAPVDPAEITGLYSELVR</sequence>
<evidence type="ECO:0000313" key="2">
    <source>
        <dbReference type="Proteomes" id="UP000266934"/>
    </source>
</evidence>
<protein>
    <recommendedName>
        <fullName evidence="3">N-acetyltransferase domain-containing protein</fullName>
    </recommendedName>
</protein>